<dbReference type="InterPro" id="IPR003593">
    <property type="entry name" value="AAA+_ATPase"/>
</dbReference>
<evidence type="ECO:0000313" key="5">
    <source>
        <dbReference type="EMBL" id="RRQ03053.1"/>
    </source>
</evidence>
<dbReference type="EMBL" id="PQNQ01000025">
    <property type="protein sequence ID" value="RRQ03053.1"/>
    <property type="molecule type" value="Genomic_DNA"/>
</dbReference>
<feature type="domain" description="ABC transporter" evidence="4">
    <location>
        <begin position="85"/>
        <end position="312"/>
    </location>
</feature>
<dbReference type="GO" id="GO:0005524">
    <property type="term" value="F:ATP binding"/>
    <property type="evidence" value="ECO:0007669"/>
    <property type="project" value="UniProtKB-KW"/>
</dbReference>
<evidence type="ECO:0000256" key="2">
    <source>
        <dbReference type="ARBA" id="ARBA00022840"/>
    </source>
</evidence>
<dbReference type="InterPro" id="IPR003439">
    <property type="entry name" value="ABC_transporter-like_ATP-bd"/>
</dbReference>
<dbReference type="InterPro" id="IPR027417">
    <property type="entry name" value="P-loop_NTPase"/>
</dbReference>
<dbReference type="SUPFAM" id="SSF52540">
    <property type="entry name" value="P-loop containing nucleoside triphosphate hydrolases"/>
    <property type="match status" value="1"/>
</dbReference>
<evidence type="ECO:0000259" key="4">
    <source>
        <dbReference type="PROSITE" id="PS50893"/>
    </source>
</evidence>
<organism evidence="5 6">
    <name type="scientific">Corynebacterium bovis</name>
    <dbReference type="NCBI Taxonomy" id="36808"/>
    <lineage>
        <taxon>Bacteria</taxon>
        <taxon>Bacillati</taxon>
        <taxon>Actinomycetota</taxon>
        <taxon>Actinomycetes</taxon>
        <taxon>Mycobacteriales</taxon>
        <taxon>Corynebacteriaceae</taxon>
        <taxon>Corynebacterium</taxon>
    </lineage>
</organism>
<dbReference type="Gene3D" id="3.40.50.300">
    <property type="entry name" value="P-loop containing nucleotide triphosphate hydrolases"/>
    <property type="match status" value="1"/>
</dbReference>
<dbReference type="PANTHER" id="PTHR43158">
    <property type="entry name" value="SKFA PEPTIDE EXPORT ATP-BINDING PROTEIN SKFE"/>
    <property type="match status" value="1"/>
</dbReference>
<dbReference type="Pfam" id="PF00005">
    <property type="entry name" value="ABC_tran"/>
    <property type="match status" value="1"/>
</dbReference>
<keyword evidence="6" id="KW-1185">Reference proteome</keyword>
<evidence type="ECO:0000256" key="3">
    <source>
        <dbReference type="SAM" id="MobiDB-lite"/>
    </source>
</evidence>
<evidence type="ECO:0000256" key="1">
    <source>
        <dbReference type="ARBA" id="ARBA00022741"/>
    </source>
</evidence>
<feature type="compositionally biased region" description="Basic and acidic residues" evidence="3">
    <location>
        <begin position="19"/>
        <end position="50"/>
    </location>
</feature>
<dbReference type="PANTHER" id="PTHR43158:SF5">
    <property type="entry name" value="ABC TRANSPORTER, ATP-BINDING PROTEIN"/>
    <property type="match status" value="1"/>
</dbReference>
<reference evidence="5 6" key="1">
    <citation type="submission" date="2018-01" db="EMBL/GenBank/DDBJ databases">
        <title>Twenty Corynebacterium bovis Genomes.</title>
        <authorList>
            <person name="Gulvik C.A."/>
        </authorList>
    </citation>
    <scope>NUCLEOTIDE SEQUENCE [LARGE SCALE GENOMIC DNA]</scope>
    <source>
        <strain evidence="5 6">16-2004</strain>
    </source>
</reference>
<name>A0A3R8PJK0_9CORY</name>
<comment type="caution">
    <text evidence="5">The sequence shown here is derived from an EMBL/GenBank/DDBJ whole genome shotgun (WGS) entry which is preliminary data.</text>
</comment>
<protein>
    <submittedName>
        <fullName evidence="5">ABC transporter ATP-binding protein</fullName>
    </submittedName>
</protein>
<dbReference type="SMART" id="SM00382">
    <property type="entry name" value="AAA"/>
    <property type="match status" value="1"/>
</dbReference>
<dbReference type="Proteomes" id="UP000278422">
    <property type="component" value="Unassembled WGS sequence"/>
</dbReference>
<proteinExistence type="predicted"/>
<sequence>MTARPATDRPTGPEMPHPATDRPTTRSRDQRKDAVMSDGHAPDRATDDARPGMLSARHVTKAFSGTGSRTAGDAAGTDDHRDRSIRRLARWFRSVTSARPPVLDDISFDLPLGQVHGLVGRNGVGKTTLLRIMAGQLCSSGTVSVDGRPVFDNPEVLGSLVLAGADVPLPRSYTVGRVLAVAARRWRTWDDDLATRLVRDFRLETRKKVSDLSRGQRSMVGIVTGLAAQAPVTLLDEPYLGLDVENRDLFYRHLLHDIERNPRTVVMSTHHIDDASRVLDSVMLMADATVREVVPVADLTARMRVLTGSSVAVGRVCSALAARGQGRILLDDATGGARRVTVDMAAAEAAGTLDGLASDHGVRVTEPRLDHAVLALGAGERQ</sequence>
<dbReference type="PROSITE" id="PS50893">
    <property type="entry name" value="ABC_TRANSPORTER_2"/>
    <property type="match status" value="1"/>
</dbReference>
<dbReference type="GO" id="GO:0016887">
    <property type="term" value="F:ATP hydrolysis activity"/>
    <property type="evidence" value="ECO:0007669"/>
    <property type="project" value="InterPro"/>
</dbReference>
<keyword evidence="2 5" id="KW-0067">ATP-binding</keyword>
<keyword evidence="1" id="KW-0547">Nucleotide-binding</keyword>
<feature type="region of interest" description="Disordered" evidence="3">
    <location>
        <begin position="1"/>
        <end position="80"/>
    </location>
</feature>
<evidence type="ECO:0000313" key="6">
    <source>
        <dbReference type="Proteomes" id="UP000278422"/>
    </source>
</evidence>
<dbReference type="AlphaFoldDB" id="A0A3R8PJK0"/>
<accession>A0A3R8PJK0</accession>
<gene>
    <name evidence="5" type="ORF">CXF42_08425</name>
</gene>